<dbReference type="EMBL" id="UOEZ01000085">
    <property type="protein sequence ID" value="VAW39289.1"/>
    <property type="molecule type" value="Genomic_DNA"/>
</dbReference>
<sequence length="592" mass="65186">MIDWVHPGFVLIIGSLLIPFIPKGKVKQGYLLLLPLLAFIIIILMPEGTYGIISFMGEKVTFGRVDKLAKCFAFIFALMLFIGMVFGLRQKEDGHHIAGFFYAGSAIGAVFAGDFLSFLCFWEIMAFSSVYMVSFSKTKRSYKAAYRYILVHATGAVILMAGIHLYYFEYHTLAFNLMEFSGLPAALILLGFAINAGFPMLGGWLPDAYPESTVPGGVFMATFTTQTAVYALVRGFAGTEILIWIGAIMALYSVIYATVESDIRKLFSYHLLSQTGYMVAGIGIGTSLAVDGAVALGFTNVLYMGLLFMASGSVIYVTGKRNLKDTGNLYHKMPLTLIFFMIGGLALSGAPLLAGFASKPMILSAAAAEHLAIPWILLMITAAGTFLSTTLKVPYLVFFGKDKNKNPDVPKQKPPRNMMVGMTLAAIACIVVGVWPQGLYRLLPNGGNYHPYSISHVVWTVQLMLFTWFGFYLLLKMIKVQHVINLDFDWFYRKGGKLFLEVVAKMIVTPADTVLSTIYIPLIIKPGKWIANDCFSFDRRIVDGIVNGIAGFVIGMSGALSRFQTGILKDYGFALIIGIIIFLNILFFVIIR</sequence>
<proteinExistence type="predicted"/>
<dbReference type="GO" id="GO:0016491">
    <property type="term" value="F:oxidoreductase activity"/>
    <property type="evidence" value="ECO:0007669"/>
    <property type="project" value="UniProtKB-KW"/>
</dbReference>
<feature type="transmembrane region" description="Helical" evidence="7">
    <location>
        <begin position="296"/>
        <end position="317"/>
    </location>
</feature>
<feature type="transmembrane region" description="Helical" evidence="7">
    <location>
        <begin position="545"/>
        <end position="565"/>
    </location>
</feature>
<keyword evidence="3 7" id="KW-0812">Transmembrane</keyword>
<keyword evidence="5" id="KW-0560">Oxidoreductase</keyword>
<evidence type="ECO:0000256" key="5">
    <source>
        <dbReference type="ARBA" id="ARBA00023002"/>
    </source>
</evidence>
<dbReference type="InterPro" id="IPR052175">
    <property type="entry name" value="ComplexI-like_HydComp"/>
</dbReference>
<dbReference type="Gene3D" id="1.20.5.2700">
    <property type="match status" value="1"/>
</dbReference>
<feature type="transmembrane region" description="Helical" evidence="7">
    <location>
        <begin position="271"/>
        <end position="290"/>
    </location>
</feature>
<feature type="transmembrane region" description="Helical" evidence="7">
    <location>
        <begin position="372"/>
        <end position="397"/>
    </location>
</feature>
<evidence type="ECO:0000256" key="2">
    <source>
        <dbReference type="ARBA" id="ARBA00022475"/>
    </source>
</evidence>
<feature type="transmembrane region" description="Helical" evidence="7">
    <location>
        <begin position="418"/>
        <end position="436"/>
    </location>
</feature>
<evidence type="ECO:0000256" key="6">
    <source>
        <dbReference type="ARBA" id="ARBA00023136"/>
    </source>
</evidence>
<dbReference type="PANTHER" id="PTHR42682:SF4">
    <property type="entry name" value="NADH-UBIQUINONE_PLASTOQUINONE"/>
    <property type="match status" value="1"/>
</dbReference>
<reference evidence="9" key="1">
    <citation type="submission" date="2018-06" db="EMBL/GenBank/DDBJ databases">
        <authorList>
            <person name="Zhirakovskaya E."/>
        </authorList>
    </citation>
    <scope>NUCLEOTIDE SEQUENCE</scope>
</reference>
<feature type="domain" description="NADH:quinone oxidoreductase/Mrp antiporter transmembrane" evidence="8">
    <location>
        <begin position="112"/>
        <end position="379"/>
    </location>
</feature>
<dbReference type="InterPro" id="IPR001750">
    <property type="entry name" value="ND/Mrp_TM"/>
</dbReference>
<feature type="transmembrane region" description="Helical" evidence="7">
    <location>
        <begin position="241"/>
        <end position="259"/>
    </location>
</feature>
<keyword evidence="4 7" id="KW-1133">Transmembrane helix</keyword>
<dbReference type="NCBIfam" id="NF009310">
    <property type="entry name" value="PRK12668.1"/>
    <property type="match status" value="1"/>
</dbReference>
<evidence type="ECO:0000259" key="8">
    <source>
        <dbReference type="Pfam" id="PF00361"/>
    </source>
</evidence>
<protein>
    <submittedName>
        <fullName evidence="9">Na(+) H(+) antiporter subunit A</fullName>
    </submittedName>
</protein>
<feature type="transmembrane region" description="Helical" evidence="7">
    <location>
        <begin position="571"/>
        <end position="591"/>
    </location>
</feature>
<feature type="transmembrane region" description="Helical" evidence="7">
    <location>
        <begin position="67"/>
        <end position="88"/>
    </location>
</feature>
<dbReference type="GO" id="GO:0005886">
    <property type="term" value="C:plasma membrane"/>
    <property type="evidence" value="ECO:0007669"/>
    <property type="project" value="UniProtKB-SubCell"/>
</dbReference>
<evidence type="ECO:0000313" key="9">
    <source>
        <dbReference type="EMBL" id="VAW39289.1"/>
    </source>
</evidence>
<feature type="transmembrane region" description="Helical" evidence="7">
    <location>
        <begin position="337"/>
        <end position="357"/>
    </location>
</feature>
<feature type="transmembrane region" description="Helical" evidence="7">
    <location>
        <begin position="145"/>
        <end position="168"/>
    </location>
</feature>
<evidence type="ECO:0000256" key="7">
    <source>
        <dbReference type="SAM" id="Phobius"/>
    </source>
</evidence>
<feature type="transmembrane region" description="Helical" evidence="7">
    <location>
        <begin position="6"/>
        <end position="22"/>
    </location>
</feature>
<name>A0A3B0VQX9_9ZZZZ</name>
<comment type="subcellular location">
    <subcellularLocation>
        <location evidence="1">Cell membrane</location>
        <topology evidence="1">Multi-pass membrane protein</topology>
    </subcellularLocation>
</comment>
<evidence type="ECO:0000256" key="3">
    <source>
        <dbReference type="ARBA" id="ARBA00022692"/>
    </source>
</evidence>
<feature type="transmembrane region" description="Helical" evidence="7">
    <location>
        <begin position="180"/>
        <end position="201"/>
    </location>
</feature>
<dbReference type="Pfam" id="PF00361">
    <property type="entry name" value="Proton_antipo_M"/>
    <property type="match status" value="1"/>
</dbReference>
<dbReference type="AlphaFoldDB" id="A0A3B0VQX9"/>
<evidence type="ECO:0000256" key="4">
    <source>
        <dbReference type="ARBA" id="ARBA00022989"/>
    </source>
</evidence>
<feature type="transmembrane region" description="Helical" evidence="7">
    <location>
        <begin position="456"/>
        <end position="475"/>
    </location>
</feature>
<accession>A0A3B0VQX9</accession>
<feature type="transmembrane region" description="Helical" evidence="7">
    <location>
        <begin position="29"/>
        <end position="55"/>
    </location>
</feature>
<feature type="transmembrane region" description="Helical" evidence="7">
    <location>
        <begin position="100"/>
        <end position="125"/>
    </location>
</feature>
<dbReference type="PANTHER" id="PTHR42682">
    <property type="entry name" value="HYDROGENASE-4 COMPONENT F"/>
    <property type="match status" value="1"/>
</dbReference>
<gene>
    <name evidence="9" type="ORF">MNBD_DELTA02-1080</name>
</gene>
<keyword evidence="6 7" id="KW-0472">Membrane</keyword>
<keyword evidence="2" id="KW-1003">Cell membrane</keyword>
<evidence type="ECO:0000256" key="1">
    <source>
        <dbReference type="ARBA" id="ARBA00004651"/>
    </source>
</evidence>
<organism evidence="9">
    <name type="scientific">hydrothermal vent metagenome</name>
    <dbReference type="NCBI Taxonomy" id="652676"/>
    <lineage>
        <taxon>unclassified sequences</taxon>
        <taxon>metagenomes</taxon>
        <taxon>ecological metagenomes</taxon>
    </lineage>
</organism>